<comment type="caution">
    <text evidence="15">The sequence shown here is derived from an EMBL/GenBank/DDBJ whole genome shotgun (WGS) entry which is preliminary data.</text>
</comment>
<dbReference type="InterPro" id="IPR036615">
    <property type="entry name" value="Mur_ligase_C_dom_sf"/>
</dbReference>
<dbReference type="PANTHER" id="PTHR43024">
    <property type="entry name" value="UDP-N-ACETYLMURAMOYL-TRIPEPTIDE--D-ALANYL-D-ALANINE LIGASE"/>
    <property type="match status" value="1"/>
</dbReference>
<dbReference type="Pfam" id="PF02875">
    <property type="entry name" value="Mur_ligase_C"/>
    <property type="match status" value="1"/>
</dbReference>
<evidence type="ECO:0000256" key="10">
    <source>
        <dbReference type="HAMAP-Rule" id="MF_02019"/>
    </source>
</evidence>
<feature type="domain" description="Mur ligase N-terminal catalytic" evidence="12">
    <location>
        <begin position="16"/>
        <end position="86"/>
    </location>
</feature>
<dbReference type="SUPFAM" id="SSF53623">
    <property type="entry name" value="MurD-like peptide ligases, catalytic domain"/>
    <property type="match status" value="1"/>
</dbReference>
<organism evidence="15 16">
    <name type="scientific">Rhodocytophaga aerolata</name>
    <dbReference type="NCBI Taxonomy" id="455078"/>
    <lineage>
        <taxon>Bacteria</taxon>
        <taxon>Pseudomonadati</taxon>
        <taxon>Bacteroidota</taxon>
        <taxon>Cytophagia</taxon>
        <taxon>Cytophagales</taxon>
        <taxon>Rhodocytophagaceae</taxon>
        <taxon>Rhodocytophaga</taxon>
    </lineage>
</organism>
<dbReference type="Proteomes" id="UP001168528">
    <property type="component" value="Unassembled WGS sequence"/>
</dbReference>
<name>A0ABT8R4P0_9BACT</name>
<dbReference type="SUPFAM" id="SSF53244">
    <property type="entry name" value="MurD-like peptide ligases, peptide-binding domain"/>
    <property type="match status" value="1"/>
</dbReference>
<keyword evidence="1 10" id="KW-0963">Cytoplasm</keyword>
<feature type="domain" description="Mur ligase C-terminal" evidence="13">
    <location>
        <begin position="303"/>
        <end position="384"/>
    </location>
</feature>
<evidence type="ECO:0000313" key="15">
    <source>
        <dbReference type="EMBL" id="MDO1447062.1"/>
    </source>
</evidence>
<feature type="domain" description="Mur ligase central" evidence="14">
    <location>
        <begin position="97"/>
        <end position="279"/>
    </location>
</feature>
<keyword evidence="5 10" id="KW-0067">ATP-binding</keyword>
<gene>
    <name evidence="10 15" type="primary">murF</name>
    <name evidence="15" type="ORF">Q0590_12410</name>
</gene>
<dbReference type="InterPro" id="IPR000713">
    <property type="entry name" value="Mur_ligase_N"/>
</dbReference>
<evidence type="ECO:0000259" key="14">
    <source>
        <dbReference type="Pfam" id="PF08245"/>
    </source>
</evidence>
<evidence type="ECO:0000256" key="9">
    <source>
        <dbReference type="ARBA" id="ARBA00023316"/>
    </source>
</evidence>
<dbReference type="SUPFAM" id="SSF63418">
    <property type="entry name" value="MurE/MurF N-terminal domain"/>
    <property type="match status" value="1"/>
</dbReference>
<dbReference type="Gene3D" id="3.40.1390.10">
    <property type="entry name" value="MurE/MurF, N-terminal domain"/>
    <property type="match status" value="1"/>
</dbReference>
<evidence type="ECO:0000256" key="5">
    <source>
        <dbReference type="ARBA" id="ARBA00022840"/>
    </source>
</evidence>
<evidence type="ECO:0000256" key="7">
    <source>
        <dbReference type="ARBA" id="ARBA00022984"/>
    </source>
</evidence>
<keyword evidence="7 10" id="KW-0573">Peptidoglycan synthesis</keyword>
<dbReference type="EC" id="6.3.2.10" evidence="10 11"/>
<evidence type="ECO:0000256" key="3">
    <source>
        <dbReference type="ARBA" id="ARBA00022618"/>
    </source>
</evidence>
<comment type="similarity">
    <text evidence="10">Belongs to the MurCDEF family. MurF subfamily.</text>
</comment>
<comment type="function">
    <text evidence="10 11">Involved in cell wall formation. Catalyzes the final step in the synthesis of UDP-N-acetylmuramoyl-pentapeptide, the precursor of murein.</text>
</comment>
<dbReference type="NCBIfam" id="TIGR01143">
    <property type="entry name" value="murF"/>
    <property type="match status" value="1"/>
</dbReference>
<dbReference type="Pfam" id="PF01225">
    <property type="entry name" value="Mur_ligase"/>
    <property type="match status" value="1"/>
</dbReference>
<keyword evidence="8 10" id="KW-0131">Cell cycle</keyword>
<evidence type="ECO:0000256" key="11">
    <source>
        <dbReference type="RuleBase" id="RU004136"/>
    </source>
</evidence>
<evidence type="ECO:0000256" key="2">
    <source>
        <dbReference type="ARBA" id="ARBA00022598"/>
    </source>
</evidence>
<dbReference type="RefSeq" id="WP_302037866.1">
    <property type="nucleotide sequence ID" value="NZ_JAUKPO010000006.1"/>
</dbReference>
<dbReference type="HAMAP" id="MF_02019">
    <property type="entry name" value="MurF"/>
    <property type="match status" value="1"/>
</dbReference>
<keyword evidence="9 10" id="KW-0961">Cell wall biogenesis/degradation</keyword>
<dbReference type="InterPro" id="IPR035911">
    <property type="entry name" value="MurE/MurF_N"/>
</dbReference>
<dbReference type="InterPro" id="IPR004101">
    <property type="entry name" value="Mur_ligase_C"/>
</dbReference>
<comment type="catalytic activity">
    <reaction evidence="10 11">
        <text>D-alanyl-D-alanine + UDP-N-acetyl-alpha-D-muramoyl-L-alanyl-gamma-D-glutamyl-meso-2,6-diaminopimelate + ATP = UDP-N-acetyl-alpha-D-muramoyl-L-alanyl-gamma-D-glutamyl-meso-2,6-diaminopimeloyl-D-alanyl-D-alanine + ADP + phosphate + H(+)</text>
        <dbReference type="Rhea" id="RHEA:28374"/>
        <dbReference type="ChEBI" id="CHEBI:15378"/>
        <dbReference type="ChEBI" id="CHEBI:30616"/>
        <dbReference type="ChEBI" id="CHEBI:43474"/>
        <dbReference type="ChEBI" id="CHEBI:57822"/>
        <dbReference type="ChEBI" id="CHEBI:61386"/>
        <dbReference type="ChEBI" id="CHEBI:83905"/>
        <dbReference type="ChEBI" id="CHEBI:456216"/>
        <dbReference type="EC" id="6.3.2.10"/>
    </reaction>
</comment>
<comment type="pathway">
    <text evidence="10 11">Cell wall biogenesis; peptidoglycan biosynthesis.</text>
</comment>
<evidence type="ECO:0000256" key="4">
    <source>
        <dbReference type="ARBA" id="ARBA00022741"/>
    </source>
</evidence>
<dbReference type="InterPro" id="IPR036565">
    <property type="entry name" value="Mur-like_cat_sf"/>
</dbReference>
<dbReference type="GO" id="GO:0047480">
    <property type="term" value="F:UDP-N-acetylmuramoyl-tripeptide-D-alanyl-D-alanine ligase activity"/>
    <property type="evidence" value="ECO:0007669"/>
    <property type="project" value="UniProtKB-EC"/>
</dbReference>
<evidence type="ECO:0000259" key="13">
    <source>
        <dbReference type="Pfam" id="PF02875"/>
    </source>
</evidence>
<keyword evidence="3 10" id="KW-0132">Cell division</keyword>
<sequence length="431" mass="47542">MQTDLENLYKVYLSCKNVSTDTRKILPGSLFFALKGDKFNGNTFAAQALDAGATYAVVDEKEFALDNRYILVENSLKALQQLANYHRRQLTIPFIGITGSNGKTTTKELINAVLGKKYRTYATKGNLNNHIGVPLTLLSITSDIEIAIIEMGANKVGDIEELVTICEPTHGIITNIGRAHLEGFGGIEGVKRGKGELYDFLQFRNGVVFSNSLNEALQQMIESRYFGEVVQYPQVGNYFSCELLASTPFVKYRSENGEIVETQLSGAHNFENIAAALCVGKYFEVDADAANMAISEYLSDNNRSQVVKKGSNTIFLDAYNANPTSMQASLEYFMTVQAPNKVVILGDMFELGGESEAEHLKIGEVVARGHFDKVLLCGKRMQAAVAANPKALYFIDKFSLNNWLLENKIFNAQILIKGSRGMGLETIVDLL</sequence>
<evidence type="ECO:0000256" key="1">
    <source>
        <dbReference type="ARBA" id="ARBA00022490"/>
    </source>
</evidence>
<evidence type="ECO:0000259" key="12">
    <source>
        <dbReference type="Pfam" id="PF01225"/>
    </source>
</evidence>
<dbReference type="EMBL" id="JAUKPO010000006">
    <property type="protein sequence ID" value="MDO1447062.1"/>
    <property type="molecule type" value="Genomic_DNA"/>
</dbReference>
<evidence type="ECO:0000313" key="16">
    <source>
        <dbReference type="Proteomes" id="UP001168528"/>
    </source>
</evidence>
<dbReference type="InterPro" id="IPR013221">
    <property type="entry name" value="Mur_ligase_cen"/>
</dbReference>
<dbReference type="Gene3D" id="3.40.1190.10">
    <property type="entry name" value="Mur-like, catalytic domain"/>
    <property type="match status" value="1"/>
</dbReference>
<dbReference type="InterPro" id="IPR005863">
    <property type="entry name" value="UDP-N-AcMur_synth"/>
</dbReference>
<proteinExistence type="inferred from homology"/>
<dbReference type="InterPro" id="IPR051046">
    <property type="entry name" value="MurCDEF_CellWall_CoF430Synth"/>
</dbReference>
<keyword evidence="2 10" id="KW-0436">Ligase</keyword>
<feature type="binding site" evidence="10">
    <location>
        <begin position="99"/>
        <end position="105"/>
    </location>
    <ligand>
        <name>ATP</name>
        <dbReference type="ChEBI" id="CHEBI:30616"/>
    </ligand>
</feature>
<comment type="subcellular location">
    <subcellularLocation>
        <location evidence="10 11">Cytoplasm</location>
    </subcellularLocation>
</comment>
<keyword evidence="6 10" id="KW-0133">Cell shape</keyword>
<evidence type="ECO:0000256" key="8">
    <source>
        <dbReference type="ARBA" id="ARBA00023306"/>
    </source>
</evidence>
<dbReference type="Pfam" id="PF08245">
    <property type="entry name" value="Mur_ligase_M"/>
    <property type="match status" value="1"/>
</dbReference>
<evidence type="ECO:0000256" key="6">
    <source>
        <dbReference type="ARBA" id="ARBA00022960"/>
    </source>
</evidence>
<accession>A0ABT8R4P0</accession>
<reference evidence="15" key="1">
    <citation type="submission" date="2023-07" db="EMBL/GenBank/DDBJ databases">
        <title>The genome sequence of Rhodocytophaga aerolata KACC 12507.</title>
        <authorList>
            <person name="Zhang X."/>
        </authorList>
    </citation>
    <scope>NUCLEOTIDE SEQUENCE</scope>
    <source>
        <strain evidence="15">KACC 12507</strain>
    </source>
</reference>
<keyword evidence="4 10" id="KW-0547">Nucleotide-binding</keyword>
<dbReference type="PANTHER" id="PTHR43024:SF1">
    <property type="entry name" value="UDP-N-ACETYLMURAMOYL-TRIPEPTIDE--D-ALANYL-D-ALANINE LIGASE"/>
    <property type="match status" value="1"/>
</dbReference>
<keyword evidence="16" id="KW-1185">Reference proteome</keyword>
<dbReference type="Gene3D" id="3.90.190.20">
    <property type="entry name" value="Mur ligase, C-terminal domain"/>
    <property type="match status" value="1"/>
</dbReference>
<protein>
    <recommendedName>
        <fullName evidence="10 11">UDP-N-acetylmuramoyl-tripeptide--D-alanyl-D-alanine ligase</fullName>
        <ecNumber evidence="10 11">6.3.2.10</ecNumber>
    </recommendedName>
    <alternativeName>
        <fullName evidence="10">D-alanyl-D-alanine-adding enzyme</fullName>
    </alternativeName>
</protein>